<organism evidence="1 2">
    <name type="scientific">Mycobacterium phage Imvubu</name>
    <dbReference type="NCBI Taxonomy" id="2686233"/>
    <lineage>
        <taxon>Viruses</taxon>
        <taxon>Duplodnaviria</taxon>
        <taxon>Heunggongvirae</taxon>
        <taxon>Uroviricota</taxon>
        <taxon>Caudoviricetes</taxon>
        <taxon>Bclasvirinae</taxon>
        <taxon>Imvubuvirus</taxon>
        <taxon>Imvubuvirus imvubu</taxon>
    </lineage>
</organism>
<dbReference type="GeneID" id="60321441"/>
<dbReference type="KEGG" id="vg:60321441"/>
<name>A0A6B9L7P0_9CAUD</name>
<protein>
    <submittedName>
        <fullName evidence="1">Uncharacterized protein</fullName>
    </submittedName>
</protein>
<gene>
    <name evidence="1" type="primary">82</name>
    <name evidence="1" type="ORF">PBI_IMVUBU_82</name>
</gene>
<evidence type="ECO:0000313" key="2">
    <source>
        <dbReference type="Proteomes" id="UP000464404"/>
    </source>
</evidence>
<dbReference type="RefSeq" id="YP_009950032.1">
    <property type="nucleotide sequence ID" value="NC_051586.1"/>
</dbReference>
<sequence length="72" mass="8142">MSTVEVVLFGGPLDGERREVPDTLSAITIAQYAAPPDIWDDVTGDREVPILKHRYVKSRTWFGRFTYDGTVE</sequence>
<keyword evidence="2" id="KW-1185">Reference proteome</keyword>
<accession>A0A6B9L7P0</accession>
<reference evidence="1 2" key="1">
    <citation type="submission" date="2019-12" db="EMBL/GenBank/DDBJ databases">
        <authorList>
            <person name="Garlena R.A."/>
            <person name="Russell D.A."/>
            <person name="Pope W.H."/>
            <person name="Jacobs-Sera D."/>
            <person name="Hatfull G.F."/>
        </authorList>
    </citation>
    <scope>NUCLEOTIDE SEQUENCE [LARGE SCALE GENOMIC DNA]</scope>
</reference>
<proteinExistence type="predicted"/>
<dbReference type="EMBL" id="MN813693">
    <property type="protein sequence ID" value="QHB37822.1"/>
    <property type="molecule type" value="Genomic_DNA"/>
</dbReference>
<evidence type="ECO:0000313" key="1">
    <source>
        <dbReference type="EMBL" id="QHB37822.1"/>
    </source>
</evidence>
<dbReference type="Proteomes" id="UP000464404">
    <property type="component" value="Segment"/>
</dbReference>